<comment type="caution">
    <text evidence="1">The sequence shown here is derived from an EMBL/GenBank/DDBJ whole genome shotgun (WGS) entry which is preliminary data.</text>
</comment>
<proteinExistence type="predicted"/>
<accession>A0A1V1NZB4</accession>
<name>A0A1V1NZB4_9BACT</name>
<reference evidence="2" key="1">
    <citation type="submission" date="2012-11" db="EMBL/GenBank/DDBJ databases">
        <authorList>
            <person name="Lucero-Rivera Y.E."/>
            <person name="Tovar-Ramirez D."/>
        </authorList>
    </citation>
    <scope>NUCLEOTIDE SEQUENCE [LARGE SCALE GENOMIC DNA]</scope>
    <source>
        <strain evidence="2">Araruama</strain>
    </source>
</reference>
<dbReference type="AlphaFoldDB" id="A0A1V1NZB4"/>
<protein>
    <submittedName>
        <fullName evidence="1">Uncharacterized protein</fullName>
    </submittedName>
</protein>
<organism evidence="1 2">
    <name type="scientific">Candidatus Magnetoglobus multicellularis str. Araruama</name>
    <dbReference type="NCBI Taxonomy" id="890399"/>
    <lineage>
        <taxon>Bacteria</taxon>
        <taxon>Pseudomonadati</taxon>
        <taxon>Thermodesulfobacteriota</taxon>
        <taxon>Desulfobacteria</taxon>
        <taxon>Desulfobacterales</taxon>
        <taxon>Desulfobacteraceae</taxon>
        <taxon>Candidatus Magnetoglobus</taxon>
    </lineage>
</organism>
<evidence type="ECO:0000313" key="2">
    <source>
        <dbReference type="Proteomes" id="UP000189670"/>
    </source>
</evidence>
<dbReference type="Proteomes" id="UP000189670">
    <property type="component" value="Unassembled WGS sequence"/>
</dbReference>
<evidence type="ECO:0000313" key="1">
    <source>
        <dbReference type="EMBL" id="ETR67901.1"/>
    </source>
</evidence>
<dbReference type="EMBL" id="ATBP01001164">
    <property type="protein sequence ID" value="ETR67901.1"/>
    <property type="molecule type" value="Genomic_DNA"/>
</dbReference>
<gene>
    <name evidence="1" type="ORF">OMM_11095</name>
</gene>
<sequence>MLTSYGVSETGRDIFNWTADFQRDPHGDIELPSDSPTFDAVQSWLLNHFIPEIDAALANLSKIDDTFMTIITNDESGDYLDEAVEIDYGDILAFRVSLHALKSAIYIVCAYDMNADIGKKFLK</sequence>